<evidence type="ECO:0000313" key="2">
    <source>
        <dbReference type="EMBL" id="GAA1920740.1"/>
    </source>
</evidence>
<protein>
    <recommendedName>
        <fullName evidence="4">N-acetyltransferase domain-containing protein</fullName>
    </recommendedName>
</protein>
<dbReference type="InterPro" id="IPR016181">
    <property type="entry name" value="Acyl_CoA_acyltransferase"/>
</dbReference>
<feature type="compositionally biased region" description="Low complexity" evidence="1">
    <location>
        <begin position="10"/>
        <end position="25"/>
    </location>
</feature>
<dbReference type="Proteomes" id="UP001501343">
    <property type="component" value="Unassembled WGS sequence"/>
</dbReference>
<comment type="caution">
    <text evidence="2">The sequence shown here is derived from an EMBL/GenBank/DDBJ whole genome shotgun (WGS) entry which is preliminary data.</text>
</comment>
<evidence type="ECO:0000313" key="3">
    <source>
        <dbReference type="Proteomes" id="UP001501343"/>
    </source>
</evidence>
<feature type="region of interest" description="Disordered" evidence="1">
    <location>
        <begin position="1"/>
        <end position="32"/>
    </location>
</feature>
<proteinExistence type="predicted"/>
<organism evidence="2 3">
    <name type="scientific">Microbacterium aoyamense</name>
    <dbReference type="NCBI Taxonomy" id="344166"/>
    <lineage>
        <taxon>Bacteria</taxon>
        <taxon>Bacillati</taxon>
        <taxon>Actinomycetota</taxon>
        <taxon>Actinomycetes</taxon>
        <taxon>Micrococcales</taxon>
        <taxon>Microbacteriaceae</taxon>
        <taxon>Microbacterium</taxon>
    </lineage>
</organism>
<dbReference type="EMBL" id="BAAAOF010000002">
    <property type="protein sequence ID" value="GAA1920740.1"/>
    <property type="molecule type" value="Genomic_DNA"/>
</dbReference>
<sequence>MTVGLGTTKGGAEPPAQRPARGPGADTVKSMSADQLSLTEVHPRKKRRYWHLFEPSSEFVKPWWRPEESVSESEHWLSGQLRGTEVARCKFVLDVSPQSHPLLGKMPHGQLDILALEVAVSARGHGVGRDVLRTIRDLFPLPRLTALNDNAESRGFWDSAGWIRHEHPNLLFRSERVTYSER</sequence>
<keyword evidence="3" id="KW-1185">Reference proteome</keyword>
<dbReference type="SUPFAM" id="SSF55729">
    <property type="entry name" value="Acyl-CoA N-acyltransferases (Nat)"/>
    <property type="match status" value="1"/>
</dbReference>
<evidence type="ECO:0000256" key="1">
    <source>
        <dbReference type="SAM" id="MobiDB-lite"/>
    </source>
</evidence>
<name>A0ABP5ARP4_9MICO</name>
<reference evidence="3" key="1">
    <citation type="journal article" date="2019" name="Int. J. Syst. Evol. Microbiol.">
        <title>The Global Catalogue of Microorganisms (GCM) 10K type strain sequencing project: providing services to taxonomists for standard genome sequencing and annotation.</title>
        <authorList>
            <consortium name="The Broad Institute Genomics Platform"/>
            <consortium name="The Broad Institute Genome Sequencing Center for Infectious Disease"/>
            <person name="Wu L."/>
            <person name="Ma J."/>
        </authorList>
    </citation>
    <scope>NUCLEOTIDE SEQUENCE [LARGE SCALE GENOMIC DNA]</scope>
    <source>
        <strain evidence="3">JCM 14900</strain>
    </source>
</reference>
<gene>
    <name evidence="2" type="ORF">GCM10009775_11600</name>
</gene>
<accession>A0ABP5ARP4</accession>
<evidence type="ECO:0008006" key="4">
    <source>
        <dbReference type="Google" id="ProtNLM"/>
    </source>
</evidence>